<reference evidence="1" key="1">
    <citation type="submission" date="2023-04" db="EMBL/GenBank/DDBJ databases">
        <title>Draft Genome sequencing of Naganishia species isolated from polar environments using Oxford Nanopore Technology.</title>
        <authorList>
            <person name="Leo P."/>
            <person name="Venkateswaran K."/>
        </authorList>
    </citation>
    <scope>NUCLEOTIDE SEQUENCE</scope>
    <source>
        <strain evidence="1">MNA-CCFEE 5425</strain>
    </source>
</reference>
<keyword evidence="2" id="KW-1185">Reference proteome</keyword>
<name>A0ACC2WJE4_9TREE</name>
<sequence length="98" mass="11003">MTVILHAKVVAKAEHAEAVKKQLLAIKDDADKKEEGCLVYRVNQVVDDKNTFILFEEYANESAFKHHQAGAAFQKLASNLTEWLAEPLTMTFLQASQL</sequence>
<evidence type="ECO:0000313" key="1">
    <source>
        <dbReference type="EMBL" id="KAJ9111211.1"/>
    </source>
</evidence>
<dbReference type="Proteomes" id="UP001243375">
    <property type="component" value="Unassembled WGS sequence"/>
</dbReference>
<accession>A0ACC2WJE4</accession>
<proteinExistence type="predicted"/>
<gene>
    <name evidence="1" type="ORF">QFC22_006586</name>
</gene>
<dbReference type="EMBL" id="JASBWU010000032">
    <property type="protein sequence ID" value="KAJ9111211.1"/>
    <property type="molecule type" value="Genomic_DNA"/>
</dbReference>
<protein>
    <submittedName>
        <fullName evidence="1">Uncharacterized protein</fullName>
    </submittedName>
</protein>
<comment type="caution">
    <text evidence="1">The sequence shown here is derived from an EMBL/GenBank/DDBJ whole genome shotgun (WGS) entry which is preliminary data.</text>
</comment>
<evidence type="ECO:0000313" key="2">
    <source>
        <dbReference type="Proteomes" id="UP001243375"/>
    </source>
</evidence>
<organism evidence="1 2">
    <name type="scientific">Naganishia vaughanmartiniae</name>
    <dbReference type="NCBI Taxonomy" id="1424756"/>
    <lineage>
        <taxon>Eukaryota</taxon>
        <taxon>Fungi</taxon>
        <taxon>Dikarya</taxon>
        <taxon>Basidiomycota</taxon>
        <taxon>Agaricomycotina</taxon>
        <taxon>Tremellomycetes</taxon>
        <taxon>Filobasidiales</taxon>
        <taxon>Filobasidiaceae</taxon>
        <taxon>Naganishia</taxon>
    </lineage>
</organism>